<name>A0A1D2MRE7_ORCCI</name>
<dbReference type="InterPro" id="IPR039304">
    <property type="entry name" value="DNAAF3"/>
</dbReference>
<proteinExistence type="inferred from homology"/>
<evidence type="ECO:0000256" key="2">
    <source>
        <dbReference type="ARBA" id="ARBA00022490"/>
    </source>
</evidence>
<organism evidence="7 8">
    <name type="scientific">Orchesella cincta</name>
    <name type="common">Springtail</name>
    <name type="synonym">Podura cincta</name>
    <dbReference type="NCBI Taxonomy" id="48709"/>
    <lineage>
        <taxon>Eukaryota</taxon>
        <taxon>Metazoa</taxon>
        <taxon>Ecdysozoa</taxon>
        <taxon>Arthropoda</taxon>
        <taxon>Hexapoda</taxon>
        <taxon>Collembola</taxon>
        <taxon>Entomobryomorpha</taxon>
        <taxon>Entomobryoidea</taxon>
        <taxon>Orchesellidae</taxon>
        <taxon>Orchesellinae</taxon>
        <taxon>Orchesella</taxon>
    </lineage>
</organism>
<keyword evidence="2" id="KW-0963">Cytoplasm</keyword>
<comment type="subcellular location">
    <subcellularLocation>
        <location evidence="4">Dynein axonemal particle</location>
    </subcellularLocation>
</comment>
<feature type="domain" description="DUF4470" evidence="5">
    <location>
        <begin position="18"/>
        <end position="119"/>
    </location>
</feature>
<evidence type="ECO:0000313" key="7">
    <source>
        <dbReference type="EMBL" id="ODM95647.1"/>
    </source>
</evidence>
<evidence type="ECO:0000313" key="8">
    <source>
        <dbReference type="Proteomes" id="UP000094527"/>
    </source>
</evidence>
<dbReference type="OMA" id="WWGYSPA"/>
<comment type="similarity">
    <text evidence="1">Belongs to the DNAAF3 family.</text>
</comment>
<accession>A0A1D2MRE7</accession>
<evidence type="ECO:0000256" key="1">
    <source>
        <dbReference type="ARBA" id="ARBA00010449"/>
    </source>
</evidence>
<dbReference type="Pfam" id="PF14740">
    <property type="entry name" value="DUF4471"/>
    <property type="match status" value="2"/>
</dbReference>
<dbReference type="PANTHER" id="PTHR22118:SF14">
    <property type="entry name" value="DYNEIN AXONEMAL ASSEMBLY FACTOR 3"/>
    <property type="match status" value="1"/>
</dbReference>
<dbReference type="InterPro" id="IPR027974">
    <property type="entry name" value="DUF4470"/>
</dbReference>
<sequence>MNRYVTDYVNGRGVLNYWGFTPALDLSSLIDVTPNNGDSKRHIKIYFDGLSDSRHILQTLAKGLSKQDGLEMQFYISESNMCIYARQLVLLQIAFAPLTRVGLHEKVCAFMELHGNLCIRPQTKRILKEICEELIMAVTDDDHARKLMPYITFKELRFKERDLVHQYLRRWRDAAASTIPLSTAWDKQLRASLGTRYDSRAGSFDWDYNMKVLEKDPKLRIIHANEYKKWRETGMAYVENESDYSQPNVTLSEGASDNAPTYSGDMEVGPYIPYGVNCEEASLLEKANDQYKKKSYDIAFHNIQEMLSILSPPDETGRPAFFQNFMVWLLPIGSSQNLWVKSKFANIFDVAFLSTHSFLGLRCELVRMLKPHAIVFFEKPRYIWWFDKENVPAFDKEVEQKAKTANLVSYPLDVKDVSETLYRFKISEDTNQTNNSNNSNSH</sequence>
<dbReference type="GO" id="GO:0120293">
    <property type="term" value="C:dynein axonemal particle"/>
    <property type="evidence" value="ECO:0007669"/>
    <property type="project" value="UniProtKB-SubCell"/>
</dbReference>
<evidence type="ECO:0000259" key="6">
    <source>
        <dbReference type="Pfam" id="PF14740"/>
    </source>
</evidence>
<comment type="caution">
    <text evidence="7">The sequence shown here is derived from an EMBL/GenBank/DDBJ whole genome shotgun (WGS) entry which is preliminary data.</text>
</comment>
<feature type="domain" description="Dynein assembly factor 3 C-terminal" evidence="6">
    <location>
        <begin position="152"/>
        <end position="311"/>
    </location>
</feature>
<keyword evidence="3" id="KW-0970">Cilium biogenesis/degradation</keyword>
<evidence type="ECO:0000256" key="3">
    <source>
        <dbReference type="ARBA" id="ARBA00022794"/>
    </source>
</evidence>
<dbReference type="OrthoDB" id="538817at2759"/>
<evidence type="ECO:0000259" key="5">
    <source>
        <dbReference type="Pfam" id="PF14737"/>
    </source>
</evidence>
<dbReference type="EMBL" id="LJIJ01000639">
    <property type="protein sequence ID" value="ODM95647.1"/>
    <property type="molecule type" value="Genomic_DNA"/>
</dbReference>
<gene>
    <name evidence="7" type="ORF">Ocin01_11023</name>
</gene>
<protein>
    <submittedName>
        <fullName evidence="7">Dynein assembly factor 3, axonemal</fullName>
    </submittedName>
</protein>
<dbReference type="STRING" id="48709.A0A1D2MRE7"/>
<evidence type="ECO:0000256" key="4">
    <source>
        <dbReference type="ARBA" id="ARBA00024190"/>
    </source>
</evidence>
<dbReference type="InterPro" id="IPR028235">
    <property type="entry name" value="DNAAF3_C"/>
</dbReference>
<feature type="domain" description="Dynein assembly factor 3 C-terminal" evidence="6">
    <location>
        <begin position="322"/>
        <end position="408"/>
    </location>
</feature>
<dbReference type="Pfam" id="PF14737">
    <property type="entry name" value="DUF4470"/>
    <property type="match status" value="1"/>
</dbReference>
<dbReference type="GO" id="GO:0070286">
    <property type="term" value="P:axonemal dynein complex assembly"/>
    <property type="evidence" value="ECO:0007669"/>
    <property type="project" value="InterPro"/>
</dbReference>
<dbReference type="Proteomes" id="UP000094527">
    <property type="component" value="Unassembled WGS sequence"/>
</dbReference>
<dbReference type="AlphaFoldDB" id="A0A1D2MRE7"/>
<dbReference type="PANTHER" id="PTHR22118">
    <property type="entry name" value="DYNEIN ASSEMBLY FACTOR 3, AXONEMAL"/>
    <property type="match status" value="1"/>
</dbReference>
<keyword evidence="8" id="KW-1185">Reference proteome</keyword>
<reference evidence="7 8" key="1">
    <citation type="journal article" date="2016" name="Genome Biol. Evol.">
        <title>Gene Family Evolution Reflects Adaptation to Soil Environmental Stressors in the Genome of the Collembolan Orchesella cincta.</title>
        <authorList>
            <person name="Faddeeva-Vakhrusheva A."/>
            <person name="Derks M.F."/>
            <person name="Anvar S.Y."/>
            <person name="Agamennone V."/>
            <person name="Suring W."/>
            <person name="Smit S."/>
            <person name="van Straalen N.M."/>
            <person name="Roelofs D."/>
        </authorList>
    </citation>
    <scope>NUCLEOTIDE SEQUENCE [LARGE SCALE GENOMIC DNA]</scope>
    <source>
        <tissue evidence="7">Mixed pool</tissue>
    </source>
</reference>
<dbReference type="GO" id="GO:0044458">
    <property type="term" value="P:motile cilium assembly"/>
    <property type="evidence" value="ECO:0007669"/>
    <property type="project" value="TreeGrafter"/>
</dbReference>